<evidence type="ECO:0008006" key="3">
    <source>
        <dbReference type="Google" id="ProtNLM"/>
    </source>
</evidence>
<dbReference type="Proteomes" id="UP000177309">
    <property type="component" value="Unassembled WGS sequence"/>
</dbReference>
<reference evidence="1 2" key="1">
    <citation type="journal article" date="2016" name="Nat. Commun.">
        <title>Thousands of microbial genomes shed light on interconnected biogeochemical processes in an aquifer system.</title>
        <authorList>
            <person name="Anantharaman K."/>
            <person name="Brown C.T."/>
            <person name="Hug L.A."/>
            <person name="Sharon I."/>
            <person name="Castelle C.J."/>
            <person name="Probst A.J."/>
            <person name="Thomas B.C."/>
            <person name="Singh A."/>
            <person name="Wilkins M.J."/>
            <person name="Karaoz U."/>
            <person name="Brodie E.L."/>
            <person name="Williams K.H."/>
            <person name="Hubbard S.S."/>
            <person name="Banfield J.F."/>
        </authorList>
    </citation>
    <scope>NUCLEOTIDE SEQUENCE [LARGE SCALE GENOMIC DNA]</scope>
</reference>
<dbReference type="AlphaFoldDB" id="A0A1F4TPU5"/>
<organism evidence="1 2">
    <name type="scientific">candidate division WOR-1 bacterium RIFOXYC2_FULL_41_25</name>
    <dbReference type="NCBI Taxonomy" id="1802586"/>
    <lineage>
        <taxon>Bacteria</taxon>
        <taxon>Bacillati</taxon>
        <taxon>Saganbacteria</taxon>
    </lineage>
</organism>
<sequence length="405" mass="44166">MIEHKKQETPVLKKLSIILLLICFSLQSAFALYGARPMGMGQAFTAVANDANASRWNPAGLALNPEVVINSSTMANNRNRWVGDNLLNLKMCYETEMDPFSWIAGVGLASLFAYEGARYLGDKGILKKGWGRSGTKTERGQALITEGTGEAVSLKAKLNSTANVVLKDTDQAVRSTAREAADRARWYYLTPWATPWYNNRNHSQPRDKRGNPTKTKAQFALGLSWLNDYNPPSDENANWYTITVASGFEKRVAVGGNINIYNMEKISSGIRGIGGDLDIGVIAKPVEYLSFGLVSQGILTTDITWQNGSTSRYEMITNIGLAIEPVPALTLAADMHNVLHQNNSQPTYHYGVEAALMPGLIARAGLSDGSKTAGLSLIIGRLTIDYAYLGGTYNRTQMIGGSWSL</sequence>
<dbReference type="Gene3D" id="2.40.160.60">
    <property type="entry name" value="Outer membrane protein transport protein (OMPP1/FadL/TodX)"/>
    <property type="match status" value="2"/>
</dbReference>
<dbReference type="EMBL" id="MEUI01000014">
    <property type="protein sequence ID" value="OGC34589.1"/>
    <property type="molecule type" value="Genomic_DNA"/>
</dbReference>
<proteinExistence type="predicted"/>
<name>A0A1F4TPU5_UNCSA</name>
<comment type="caution">
    <text evidence="1">The sequence shown here is derived from an EMBL/GenBank/DDBJ whole genome shotgun (WGS) entry which is preliminary data.</text>
</comment>
<protein>
    <recommendedName>
        <fullName evidence="3">DUF5723 domain-containing protein</fullName>
    </recommendedName>
</protein>
<evidence type="ECO:0000313" key="2">
    <source>
        <dbReference type="Proteomes" id="UP000177309"/>
    </source>
</evidence>
<evidence type="ECO:0000313" key="1">
    <source>
        <dbReference type="EMBL" id="OGC34589.1"/>
    </source>
</evidence>
<gene>
    <name evidence="1" type="ORF">A2462_04585</name>
</gene>
<accession>A0A1F4TPU5</accession>